<protein>
    <recommendedName>
        <fullName evidence="3">Phage capsid-like C-terminal domain-containing protein</fullName>
    </recommendedName>
</protein>
<evidence type="ECO:0000256" key="1">
    <source>
        <dbReference type="ARBA" id="ARBA00004328"/>
    </source>
</evidence>
<evidence type="ECO:0000313" key="4">
    <source>
        <dbReference type="EMBL" id="KKN28568.1"/>
    </source>
</evidence>
<dbReference type="SUPFAM" id="SSF56563">
    <property type="entry name" value="Major capsid protein gp5"/>
    <property type="match status" value="1"/>
</dbReference>
<reference evidence="4" key="1">
    <citation type="journal article" date="2015" name="Nature">
        <title>Complex archaea that bridge the gap between prokaryotes and eukaryotes.</title>
        <authorList>
            <person name="Spang A."/>
            <person name="Saw J.H."/>
            <person name="Jorgensen S.L."/>
            <person name="Zaremba-Niedzwiedzka K."/>
            <person name="Martijn J."/>
            <person name="Lind A.E."/>
            <person name="van Eijk R."/>
            <person name="Schleper C."/>
            <person name="Guy L."/>
            <person name="Ettema T.J."/>
        </authorList>
    </citation>
    <scope>NUCLEOTIDE SEQUENCE</scope>
</reference>
<dbReference type="NCBIfam" id="TIGR01554">
    <property type="entry name" value="major_cap_HK97"/>
    <property type="match status" value="1"/>
</dbReference>
<feature type="domain" description="Phage capsid-like C-terminal" evidence="3">
    <location>
        <begin position="108"/>
        <end position="388"/>
    </location>
</feature>
<gene>
    <name evidence="4" type="ORF">LCGC14_0852980</name>
</gene>
<organism evidence="4">
    <name type="scientific">marine sediment metagenome</name>
    <dbReference type="NCBI Taxonomy" id="412755"/>
    <lineage>
        <taxon>unclassified sequences</taxon>
        <taxon>metagenomes</taxon>
        <taxon>ecological metagenomes</taxon>
    </lineage>
</organism>
<evidence type="ECO:0000259" key="3">
    <source>
        <dbReference type="Pfam" id="PF05065"/>
    </source>
</evidence>
<proteinExistence type="predicted"/>
<sequence length="413" mass="44754">MDEKEKKEIAELVAASIKATGVLEPDNKFKAGIDPSDPDPEVIMGDSPEDKIFADPKGGFRDHGEFVSAITGKGTKYYGQTHIEKLKAWHNAVNKIAGTMNEGDMAQGGYLVPVEFRDQLLQTALENSIVKSRATVIPMQTNRISIPALVDSDHSTNFFGGVLPAKTAEHGSKGTTKPLLQQVSLTLHKLTGMIFVTDELLEDSPISIPPILDSLFGQSIAFLEDDAYLQGTGVNTALGAFNAGNPSLVTQAIEPAQPINTILWQNIINMWSRLHPPSMSKAIWIANIECFPQLASMAMAVGAGGVPVWMPANGVAGAPFGTLMGRPLFLTEKMQALSTAGDIGLADFSQYLIAQKSGGGLQTATSMHYHFNYDEQTFRYVLRYDGQPWWLSDLTPYRGTNTLSPFVILAGRP</sequence>
<keyword evidence="2" id="KW-0946">Virion</keyword>
<dbReference type="Gene3D" id="3.30.2400.10">
    <property type="entry name" value="Major capsid protein gp5"/>
    <property type="match status" value="1"/>
</dbReference>
<dbReference type="EMBL" id="LAZR01002551">
    <property type="protein sequence ID" value="KKN28568.1"/>
    <property type="molecule type" value="Genomic_DNA"/>
</dbReference>
<dbReference type="AlphaFoldDB" id="A0A0F9SGS1"/>
<comment type="subcellular location">
    <subcellularLocation>
        <location evidence="1">Virion</location>
    </subcellularLocation>
</comment>
<evidence type="ECO:0000256" key="2">
    <source>
        <dbReference type="ARBA" id="ARBA00022844"/>
    </source>
</evidence>
<name>A0A0F9SGS1_9ZZZZ</name>
<dbReference type="InterPro" id="IPR054612">
    <property type="entry name" value="Phage_capsid-like_C"/>
</dbReference>
<comment type="caution">
    <text evidence="4">The sequence shown here is derived from an EMBL/GenBank/DDBJ whole genome shotgun (WGS) entry which is preliminary data.</text>
</comment>
<dbReference type="InterPro" id="IPR024455">
    <property type="entry name" value="Phage_capsid"/>
</dbReference>
<dbReference type="Pfam" id="PF05065">
    <property type="entry name" value="Phage_capsid"/>
    <property type="match status" value="1"/>
</dbReference>
<dbReference type="GO" id="GO:0044423">
    <property type="term" value="C:virion component"/>
    <property type="evidence" value="ECO:0007669"/>
    <property type="project" value="UniProtKB-KW"/>
</dbReference>
<accession>A0A0F9SGS1</accession>